<dbReference type="Pfam" id="PF10131">
    <property type="entry name" value="PTPS_related"/>
    <property type="match status" value="1"/>
</dbReference>
<keyword evidence="1" id="KW-0812">Transmembrane</keyword>
<sequence length="565" mass="65281">MNSINQKKQSPYQYRNYATIVLISIISLVFVFPIFKISGLWASFDTPFHVTMIAQFHNALKNAYFPVVWTQGVANYGLPFGLIAHPMTSYLGGLLTIISNNPILSYKILWALFSLISVFSFYRLLRRFVGIAPAISGSILYAFSAYRILNLYIRGALPEFAAAAFLPFLLYSLFDSTQNKSKISVFINITLWFSLILFTHPMYLLFAGLMTFIFLLYFHRTMLMWLTISAAIALAIGINAFYLLPLKLELKYFYLGNAGNMLAKGSGLTPSQLFIEKWEYTCPDGDSAELRCNRIQTGLPEIALFVFGFIFLLYDRKNKNRKKMGYFLILGSISLSLILRNAEFLYEKISLIGSVQFPYRFLNIWLLAPPVILAFILDSIKKYQKMFIIVSILIITILRLPQIYTKSEYNPTFDRFYHNIDNIHSVMMNTIWMDESKNYPVKDDKIEIIQGSGEIENVSISPTNHELNLIGEEDMIVANYTFFFPGWHAYLDEQEIPIQWQDPAHRGYITVNVPKGEHHLRFMFEDTKIRLASKVLSLMSMLFFGFIIYMYKAKPKWITKMGFKN</sequence>
<feature type="transmembrane region" description="Helical" evidence="1">
    <location>
        <begin position="362"/>
        <end position="380"/>
    </location>
</feature>
<feature type="transmembrane region" description="Helical" evidence="1">
    <location>
        <begin position="156"/>
        <end position="174"/>
    </location>
</feature>
<protein>
    <recommendedName>
        <fullName evidence="2">Membrane protein 6-pyruvoyl-tetrahydropterin synthase-related domain-containing protein</fullName>
    </recommendedName>
</protein>
<dbReference type="InterPro" id="IPR018776">
    <property type="entry name" value="Membrane_prot_PTPS-rel_domain"/>
</dbReference>
<feature type="transmembrane region" description="Helical" evidence="1">
    <location>
        <begin position="326"/>
        <end position="342"/>
    </location>
</feature>
<feature type="transmembrane region" description="Helical" evidence="1">
    <location>
        <begin position="223"/>
        <end position="244"/>
    </location>
</feature>
<dbReference type="AlphaFoldDB" id="A0A2M7TYN2"/>
<feature type="transmembrane region" description="Helical" evidence="1">
    <location>
        <begin position="186"/>
        <end position="216"/>
    </location>
</feature>
<feature type="transmembrane region" description="Helical" evidence="1">
    <location>
        <begin position="387"/>
        <end position="404"/>
    </location>
</feature>
<gene>
    <name evidence="3" type="ORF">COY16_03235</name>
</gene>
<evidence type="ECO:0000313" key="4">
    <source>
        <dbReference type="Proteomes" id="UP000228503"/>
    </source>
</evidence>
<reference evidence="4" key="1">
    <citation type="submission" date="2017-09" db="EMBL/GenBank/DDBJ databases">
        <title>Depth-based differentiation of microbial function through sediment-hosted aquifers and enrichment of novel symbionts in the deep terrestrial subsurface.</title>
        <authorList>
            <person name="Probst A.J."/>
            <person name="Ladd B."/>
            <person name="Jarett J.K."/>
            <person name="Geller-Mcgrath D.E."/>
            <person name="Sieber C.M.K."/>
            <person name="Emerson J.B."/>
            <person name="Anantharaman K."/>
            <person name="Thomas B.C."/>
            <person name="Malmstrom R."/>
            <person name="Stieglmeier M."/>
            <person name="Klingl A."/>
            <person name="Woyke T."/>
            <person name="Ryan C.M."/>
            <person name="Banfield J.F."/>
        </authorList>
    </citation>
    <scope>NUCLEOTIDE SEQUENCE [LARGE SCALE GENOMIC DNA]</scope>
</reference>
<dbReference type="Proteomes" id="UP000228503">
    <property type="component" value="Unassembled WGS sequence"/>
</dbReference>
<evidence type="ECO:0000256" key="1">
    <source>
        <dbReference type="SAM" id="Phobius"/>
    </source>
</evidence>
<feature type="transmembrane region" description="Helical" evidence="1">
    <location>
        <begin position="531"/>
        <end position="551"/>
    </location>
</feature>
<feature type="domain" description="Membrane protein 6-pyruvoyl-tetrahydropterin synthase-related" evidence="2">
    <location>
        <begin position="86"/>
        <end position="420"/>
    </location>
</feature>
<accession>A0A2M7TYN2</accession>
<comment type="caution">
    <text evidence="3">The sequence shown here is derived from an EMBL/GenBank/DDBJ whole genome shotgun (WGS) entry which is preliminary data.</text>
</comment>
<feature type="transmembrane region" description="Helical" evidence="1">
    <location>
        <begin position="128"/>
        <end position="149"/>
    </location>
</feature>
<name>A0A2M7TYN2_9BACT</name>
<evidence type="ECO:0000259" key="2">
    <source>
        <dbReference type="Pfam" id="PF10131"/>
    </source>
</evidence>
<feature type="transmembrane region" description="Helical" evidence="1">
    <location>
        <begin position="20"/>
        <end position="42"/>
    </location>
</feature>
<evidence type="ECO:0000313" key="3">
    <source>
        <dbReference type="EMBL" id="PIZ62931.1"/>
    </source>
</evidence>
<dbReference type="EMBL" id="PFOB01000040">
    <property type="protein sequence ID" value="PIZ62931.1"/>
    <property type="molecule type" value="Genomic_DNA"/>
</dbReference>
<keyword evidence="1" id="KW-1133">Transmembrane helix</keyword>
<feature type="transmembrane region" description="Helical" evidence="1">
    <location>
        <begin position="295"/>
        <end position="314"/>
    </location>
</feature>
<proteinExistence type="predicted"/>
<keyword evidence="1" id="KW-0472">Membrane</keyword>
<organism evidence="3 4">
    <name type="scientific">Candidatus Roizmanbacteria bacterium CG_4_10_14_0_2_um_filter_39_13</name>
    <dbReference type="NCBI Taxonomy" id="1974825"/>
    <lineage>
        <taxon>Bacteria</taxon>
        <taxon>Candidatus Roizmaniibacteriota</taxon>
    </lineage>
</organism>